<dbReference type="CDD" id="cd00155">
    <property type="entry name" value="RasGEF"/>
    <property type="match status" value="1"/>
</dbReference>
<dbReference type="FunFam" id="2.30.29.30:FF:000286">
    <property type="entry name" value="PH-protein kinase domain containing protein"/>
    <property type="match status" value="1"/>
</dbReference>
<evidence type="ECO:0000259" key="5">
    <source>
        <dbReference type="PROSITE" id="PS50009"/>
    </source>
</evidence>
<dbReference type="Pfam" id="PF00617">
    <property type="entry name" value="RasGEF"/>
    <property type="match status" value="1"/>
</dbReference>
<evidence type="ECO:0000313" key="7">
    <source>
        <dbReference type="EMBL" id="PRP81071.1"/>
    </source>
</evidence>
<evidence type="ECO:0000256" key="1">
    <source>
        <dbReference type="ARBA" id="ARBA00022658"/>
    </source>
</evidence>
<dbReference type="InterPro" id="IPR011993">
    <property type="entry name" value="PH-like_dom_sf"/>
</dbReference>
<dbReference type="Proteomes" id="UP000241769">
    <property type="component" value="Unassembled WGS sequence"/>
</dbReference>
<evidence type="ECO:0000313" key="8">
    <source>
        <dbReference type="Proteomes" id="UP000241769"/>
    </source>
</evidence>
<dbReference type="CDD" id="cd06224">
    <property type="entry name" value="REM"/>
    <property type="match status" value="1"/>
</dbReference>
<reference evidence="7 8" key="1">
    <citation type="journal article" date="2018" name="Genome Biol. Evol.">
        <title>Multiple Roots of Fruiting Body Formation in Amoebozoa.</title>
        <authorList>
            <person name="Hillmann F."/>
            <person name="Forbes G."/>
            <person name="Novohradska S."/>
            <person name="Ferling I."/>
            <person name="Riege K."/>
            <person name="Groth M."/>
            <person name="Westermann M."/>
            <person name="Marz M."/>
            <person name="Spaller T."/>
            <person name="Winckler T."/>
            <person name="Schaap P."/>
            <person name="Glockner G."/>
        </authorList>
    </citation>
    <scope>NUCLEOTIDE SEQUENCE [LARGE SCALE GENOMIC DNA]</scope>
    <source>
        <strain evidence="7 8">Jena</strain>
    </source>
</reference>
<feature type="domain" description="PH" evidence="4">
    <location>
        <begin position="3"/>
        <end position="97"/>
    </location>
</feature>
<dbReference type="PANTHER" id="PTHR23113:SF366">
    <property type="entry name" value="RAS GUANINE NUCLEOTIDE EXCHANGE FACTOR R"/>
    <property type="match status" value="1"/>
</dbReference>
<evidence type="ECO:0000259" key="6">
    <source>
        <dbReference type="PROSITE" id="PS50212"/>
    </source>
</evidence>
<dbReference type="PROSITE" id="PS50003">
    <property type="entry name" value="PH_DOMAIN"/>
    <property type="match status" value="1"/>
</dbReference>
<proteinExistence type="predicted"/>
<feature type="compositionally biased region" description="Polar residues" evidence="3">
    <location>
        <begin position="510"/>
        <end position="520"/>
    </location>
</feature>
<dbReference type="Gene3D" id="1.10.840.10">
    <property type="entry name" value="Ras guanine-nucleotide exchange factors catalytic domain"/>
    <property type="match status" value="1"/>
</dbReference>
<dbReference type="OrthoDB" id="16782at2759"/>
<dbReference type="Gene3D" id="2.30.29.30">
    <property type="entry name" value="Pleckstrin-homology domain (PH domain)/Phosphotyrosine-binding domain (PTB)"/>
    <property type="match status" value="1"/>
</dbReference>
<dbReference type="Gene3D" id="1.20.870.10">
    <property type="entry name" value="Son of sevenless (SoS) protein Chain: S domain 1"/>
    <property type="match status" value="1"/>
</dbReference>
<dbReference type="InterPro" id="IPR001895">
    <property type="entry name" value="RASGEF_cat_dom"/>
</dbReference>
<feature type="domain" description="N-terminal Ras-GEF" evidence="6">
    <location>
        <begin position="548"/>
        <end position="666"/>
    </location>
</feature>
<dbReference type="GO" id="GO:0005886">
    <property type="term" value="C:plasma membrane"/>
    <property type="evidence" value="ECO:0007669"/>
    <property type="project" value="TreeGrafter"/>
</dbReference>
<evidence type="ECO:0000256" key="3">
    <source>
        <dbReference type="SAM" id="MobiDB-lite"/>
    </source>
</evidence>
<dbReference type="SMART" id="SM00233">
    <property type="entry name" value="PH"/>
    <property type="match status" value="1"/>
</dbReference>
<dbReference type="InterPro" id="IPR000651">
    <property type="entry name" value="Ras-like_Gua-exchang_fac_N"/>
</dbReference>
<dbReference type="InterPro" id="IPR008937">
    <property type="entry name" value="Ras-like_GEF"/>
</dbReference>
<comment type="caution">
    <text evidence="7">The sequence shown here is derived from an EMBL/GenBank/DDBJ whole genome shotgun (WGS) entry which is preliminary data.</text>
</comment>
<dbReference type="SMART" id="SM00147">
    <property type="entry name" value="RasGEF"/>
    <property type="match status" value="1"/>
</dbReference>
<feature type="region of interest" description="Disordered" evidence="3">
    <location>
        <begin position="442"/>
        <end position="553"/>
    </location>
</feature>
<accession>A0A2P6NAU3</accession>
<gene>
    <name evidence="7" type="ORF">PROFUN_11185</name>
</gene>
<dbReference type="Pfam" id="PF00169">
    <property type="entry name" value="PH"/>
    <property type="match status" value="1"/>
</dbReference>
<name>A0A2P6NAU3_9EUKA</name>
<dbReference type="SMART" id="SM00229">
    <property type="entry name" value="RasGEFN"/>
    <property type="match status" value="1"/>
</dbReference>
<dbReference type="STRING" id="1890364.A0A2P6NAU3"/>
<feature type="domain" description="Ras-GEF" evidence="5">
    <location>
        <begin position="702"/>
        <end position="933"/>
    </location>
</feature>
<dbReference type="GO" id="GO:0005085">
    <property type="term" value="F:guanyl-nucleotide exchange factor activity"/>
    <property type="evidence" value="ECO:0007669"/>
    <property type="project" value="UniProtKB-KW"/>
</dbReference>
<dbReference type="PROSITE" id="PS50212">
    <property type="entry name" value="RASGEF_NTER"/>
    <property type="match status" value="1"/>
</dbReference>
<dbReference type="InterPro" id="IPR036964">
    <property type="entry name" value="RASGEF_cat_dom_sf"/>
</dbReference>
<protein>
    <submittedName>
        <fullName evidence="7">Ras guanine nucleotide exchange factor</fullName>
    </submittedName>
</protein>
<organism evidence="7 8">
    <name type="scientific">Planoprotostelium fungivorum</name>
    <dbReference type="NCBI Taxonomy" id="1890364"/>
    <lineage>
        <taxon>Eukaryota</taxon>
        <taxon>Amoebozoa</taxon>
        <taxon>Evosea</taxon>
        <taxon>Variosea</taxon>
        <taxon>Cavosteliida</taxon>
        <taxon>Cavosteliaceae</taxon>
        <taxon>Planoprotostelium</taxon>
    </lineage>
</organism>
<feature type="compositionally biased region" description="Low complexity" evidence="3">
    <location>
        <begin position="461"/>
        <end position="509"/>
    </location>
</feature>
<evidence type="ECO:0000259" key="4">
    <source>
        <dbReference type="PROSITE" id="PS50003"/>
    </source>
</evidence>
<dbReference type="SUPFAM" id="SSF50729">
    <property type="entry name" value="PH domain-like"/>
    <property type="match status" value="1"/>
</dbReference>
<dbReference type="PROSITE" id="PS50009">
    <property type="entry name" value="RASGEF_CAT"/>
    <property type="match status" value="1"/>
</dbReference>
<dbReference type="SUPFAM" id="SSF48366">
    <property type="entry name" value="Ras GEF"/>
    <property type="match status" value="1"/>
</dbReference>
<dbReference type="InterPro" id="IPR023578">
    <property type="entry name" value="Ras_GEF_dom_sf"/>
</dbReference>
<keyword evidence="8" id="KW-1185">Reference proteome</keyword>
<dbReference type="InterPro" id="IPR001849">
    <property type="entry name" value="PH_domain"/>
</dbReference>
<dbReference type="PANTHER" id="PTHR23113">
    <property type="entry name" value="GUANINE NUCLEOTIDE EXCHANGE FACTOR"/>
    <property type="match status" value="1"/>
</dbReference>
<dbReference type="AlphaFoldDB" id="A0A2P6NAU3"/>
<dbReference type="InParanoid" id="A0A2P6NAU3"/>
<dbReference type="GO" id="GO:0005547">
    <property type="term" value="F:phosphatidylinositol-3,4,5-trisphosphate binding"/>
    <property type="evidence" value="ECO:0007669"/>
    <property type="project" value="UniProtKB-ARBA"/>
</dbReference>
<dbReference type="Pfam" id="PF00618">
    <property type="entry name" value="RasGEF_N"/>
    <property type="match status" value="1"/>
</dbReference>
<dbReference type="EMBL" id="MDYQ01000130">
    <property type="protein sequence ID" value="PRP81071.1"/>
    <property type="molecule type" value="Genomic_DNA"/>
</dbReference>
<dbReference type="GO" id="GO:0007265">
    <property type="term" value="P:Ras protein signal transduction"/>
    <property type="evidence" value="ECO:0007669"/>
    <property type="project" value="TreeGrafter"/>
</dbReference>
<sequence length="935" mass="105719">MSAVERSGWLKKQGHKVKNWKTRFFVLRGDKLYYYTNPELATLKGTIPLLESTITDDKRRGAKNFILKTRDGTSYFIEADSEADKDNWINWISTNEIVEVAYAAETENNPTPDATPNFNQEERTVDWNSSDQSWDTVDESAKLVIIHHEENETQHYRLASYSVDYRYLLNLWVKSVHVVSAQKQPECFQLEIHLRGKVSNAAGNGTDFYGIRFSNETFCKAVTAAITDIQANGSLPKSFMSMELKGENEDEMNQKKNNKNQEQGTIMGLFGPKKRVLPPANQAVVLVTNFLNPETLKDKPLLILDIFTMIFQITNTIPRTDFLDNMITKTCDFLASPSLRTGTGKLDTTATMAARGTAKWMVLANLSHKIADESTKVRSLAFQISAALRYMSHPEIKETSLTQVLTEITISINCFALAVDRLLSAVYTLRFIKSDGFHLEEEPTKSYVPPVSKQTKAPVYNSTPNLLSSSNSIPNQSIPQSTISPQSPLTHSVSLSQSSPLVSPTPSTPNLNASNGQSDTLAGKLEEGTKEEKEEEEGTPQTAPPTPTPSNLQAGTFEQLVYKLTSDQDSIDSVTFIRTYRSFATPSELLDMLKQRYTEFDPEMDEKRMRAIQLRVAVVLKYWIENSLNDFDTHLMGVLEDFLRSIGEGGLKSVAQDLLKYVRRKQAEREQQTKQHIVDLTVEIQQVPEQGISLIDLILETKTHILAEQLTMVDCDHYYQIEASELLNESWTKPKLKYRAPNVLNVIGRATALSFWVATLIQLSDNPTTRSKVMTKMIKIGKCLMKLNNLNTMTSVIGGMTMNPIFRLKNTFARVAEKHKQIFAEIQNIMNPQGSYKNHREFVKKAKPPYLPYLGILLTDLTMIETGTTDYTKDGLINYAKREKLSQTIGDTTKCMSNQYSFPKVEPIYTMMQELPHLEKEELFAWSLLIEPRVA</sequence>
<keyword evidence="1 2" id="KW-0344">Guanine-nucleotide releasing factor</keyword>
<evidence type="ECO:0000256" key="2">
    <source>
        <dbReference type="PROSITE-ProRule" id="PRU00168"/>
    </source>
</evidence>